<dbReference type="Gene3D" id="1.20.58.760">
    <property type="entry name" value="Peptidase M41"/>
    <property type="match status" value="1"/>
</dbReference>
<sequence length="546" mass="61762">MRYFLKMVYLAFAMPKLYRIDNRDHRDKNPYLEGLKGKTFPPSTGSRYLDELRSKPPSSPGSRMRIQLPLILRREVNETDMEGLGWLPSSSSPRRPQSKKSVTSNEGTFRIEENDRNITFQSVGGYNGVKMELLQVIDILKNSSKYEEYGIRMPRGVLLEGPTGNGKTLMARAFAGEIEIPIIPTSGAEFNEKYVGVGASRIRELFNFAKENEPCIIFIDEIDALAKKRSNNEDGASDERSQTLNQLLVALDGFTVKHNVIVMGATNRIDILDPAVIRPGRMDKIIHVPNPDTETRREIVTIHLKNKPINVTMDEIVDMTTGMNGAQIENMLNEATLTGIRKELLPIDYSILEDTRNRIVMGQSIGKMNISDATLRRVAVHEIGHLLMALNSSHFDRPSKVTVDSSVFSSLGYTVFEKKDVDQGFFLREYLHDHLKVLLGGRVAEETVYGTSVSSGALSDLETAFEVAKKMIMGYGMGTHIIYPHFSETYKKRIDQEIHHLINNAYLQTREYLRNHKPLLEALAEKLTEKKTLYPKDFLTMEEAEA</sequence>
<dbReference type="Gene3D" id="1.10.8.60">
    <property type="match status" value="1"/>
</dbReference>
<dbReference type="SUPFAM" id="SSF140990">
    <property type="entry name" value="FtsH protease domain-like"/>
    <property type="match status" value="1"/>
</dbReference>
<dbReference type="SMART" id="SM00382">
    <property type="entry name" value="AAA"/>
    <property type="match status" value="1"/>
</dbReference>
<dbReference type="InterPro" id="IPR037219">
    <property type="entry name" value="Peptidase_M41-like"/>
</dbReference>
<evidence type="ECO:0000313" key="3">
    <source>
        <dbReference type="EMBL" id="QHU11976.1"/>
    </source>
</evidence>
<feature type="region of interest" description="Disordered" evidence="1">
    <location>
        <begin position="29"/>
        <end position="65"/>
    </location>
</feature>
<organism evidence="3">
    <name type="scientific">viral metagenome</name>
    <dbReference type="NCBI Taxonomy" id="1070528"/>
    <lineage>
        <taxon>unclassified sequences</taxon>
        <taxon>metagenomes</taxon>
        <taxon>organismal metagenomes</taxon>
    </lineage>
</organism>
<reference evidence="3" key="1">
    <citation type="journal article" date="2020" name="Nature">
        <title>Giant virus diversity and host interactions through global metagenomics.</title>
        <authorList>
            <person name="Schulz F."/>
            <person name="Roux S."/>
            <person name="Paez-Espino D."/>
            <person name="Jungbluth S."/>
            <person name="Walsh D.A."/>
            <person name="Denef V.J."/>
            <person name="McMahon K.D."/>
            <person name="Konstantinidis K.T."/>
            <person name="Eloe-Fadrosh E.A."/>
            <person name="Kyrpides N.C."/>
            <person name="Woyke T."/>
        </authorList>
    </citation>
    <scope>NUCLEOTIDE SEQUENCE</scope>
    <source>
        <strain evidence="3">GVMAG-S-1101169-75</strain>
    </source>
</reference>
<name>A0A6C0K4G5_9ZZZZ</name>
<dbReference type="PANTHER" id="PTHR23076:SF97">
    <property type="entry name" value="ATP-DEPENDENT ZINC METALLOPROTEASE YME1L1"/>
    <property type="match status" value="1"/>
</dbReference>
<accession>A0A6C0K4G5</accession>
<feature type="compositionally biased region" description="Low complexity" evidence="1">
    <location>
        <begin position="88"/>
        <end position="101"/>
    </location>
</feature>
<dbReference type="Pfam" id="PF00004">
    <property type="entry name" value="AAA"/>
    <property type="match status" value="1"/>
</dbReference>
<dbReference type="GO" id="GO:0030163">
    <property type="term" value="P:protein catabolic process"/>
    <property type="evidence" value="ECO:0007669"/>
    <property type="project" value="TreeGrafter"/>
</dbReference>
<dbReference type="PANTHER" id="PTHR23076">
    <property type="entry name" value="METALLOPROTEASE M41 FTSH"/>
    <property type="match status" value="1"/>
</dbReference>
<dbReference type="GO" id="GO:0004222">
    <property type="term" value="F:metalloendopeptidase activity"/>
    <property type="evidence" value="ECO:0007669"/>
    <property type="project" value="InterPro"/>
</dbReference>
<protein>
    <recommendedName>
        <fullName evidence="2">AAA+ ATPase domain-containing protein</fullName>
    </recommendedName>
</protein>
<evidence type="ECO:0000256" key="1">
    <source>
        <dbReference type="SAM" id="MobiDB-lite"/>
    </source>
</evidence>
<dbReference type="GO" id="GO:0016887">
    <property type="term" value="F:ATP hydrolysis activity"/>
    <property type="evidence" value="ECO:0007669"/>
    <property type="project" value="InterPro"/>
</dbReference>
<evidence type="ECO:0000259" key="2">
    <source>
        <dbReference type="SMART" id="SM00382"/>
    </source>
</evidence>
<feature type="region of interest" description="Disordered" evidence="1">
    <location>
        <begin position="83"/>
        <end position="108"/>
    </location>
</feature>
<proteinExistence type="predicted"/>
<dbReference type="AlphaFoldDB" id="A0A6C0K4G5"/>
<dbReference type="InterPro" id="IPR003960">
    <property type="entry name" value="ATPase_AAA_CS"/>
</dbReference>
<dbReference type="PROSITE" id="PS00674">
    <property type="entry name" value="AAA"/>
    <property type="match status" value="1"/>
</dbReference>
<dbReference type="SUPFAM" id="SSF52540">
    <property type="entry name" value="P-loop containing nucleoside triphosphate hydrolases"/>
    <property type="match status" value="1"/>
</dbReference>
<dbReference type="InterPro" id="IPR003593">
    <property type="entry name" value="AAA+_ATPase"/>
</dbReference>
<dbReference type="Gene3D" id="3.40.50.300">
    <property type="entry name" value="P-loop containing nucleotide triphosphate hydrolases"/>
    <property type="match status" value="1"/>
</dbReference>
<feature type="domain" description="AAA+ ATPase" evidence="2">
    <location>
        <begin position="153"/>
        <end position="292"/>
    </location>
</feature>
<dbReference type="InterPro" id="IPR000642">
    <property type="entry name" value="Peptidase_M41"/>
</dbReference>
<dbReference type="InterPro" id="IPR003959">
    <property type="entry name" value="ATPase_AAA_core"/>
</dbReference>
<dbReference type="GO" id="GO:0005886">
    <property type="term" value="C:plasma membrane"/>
    <property type="evidence" value="ECO:0007669"/>
    <property type="project" value="TreeGrafter"/>
</dbReference>
<dbReference type="Pfam" id="PF01434">
    <property type="entry name" value="Peptidase_M41"/>
    <property type="match status" value="1"/>
</dbReference>
<dbReference type="GO" id="GO:0004176">
    <property type="term" value="F:ATP-dependent peptidase activity"/>
    <property type="evidence" value="ECO:0007669"/>
    <property type="project" value="InterPro"/>
</dbReference>
<dbReference type="FunFam" id="3.40.50.300:FF:002568">
    <property type="entry name" value="Cell division protein (FtsH)"/>
    <property type="match status" value="1"/>
</dbReference>
<dbReference type="EMBL" id="MN740793">
    <property type="protein sequence ID" value="QHU11976.1"/>
    <property type="molecule type" value="Genomic_DNA"/>
</dbReference>
<dbReference type="GO" id="GO:0006508">
    <property type="term" value="P:proteolysis"/>
    <property type="evidence" value="ECO:0007669"/>
    <property type="project" value="InterPro"/>
</dbReference>
<dbReference type="GO" id="GO:0005524">
    <property type="term" value="F:ATP binding"/>
    <property type="evidence" value="ECO:0007669"/>
    <property type="project" value="InterPro"/>
</dbReference>
<dbReference type="InterPro" id="IPR027417">
    <property type="entry name" value="P-loop_NTPase"/>
</dbReference>